<dbReference type="Gene3D" id="3.30.930.10">
    <property type="entry name" value="Bira Bifunctional Protein, Domain 2"/>
    <property type="match status" value="1"/>
</dbReference>
<evidence type="ECO:0000256" key="11">
    <source>
        <dbReference type="ARBA" id="ARBA00023146"/>
    </source>
</evidence>
<gene>
    <name evidence="13 17" type="primary">lysS</name>
    <name evidence="16" type="ORF">AUK42_00275</name>
    <name evidence="18" type="ORF">CO097_06170</name>
    <name evidence="17" type="ORF">COZ58_07760</name>
</gene>
<dbReference type="InterPro" id="IPR006195">
    <property type="entry name" value="aa-tRNA-synth_II"/>
</dbReference>
<feature type="domain" description="Aminoacyl-transfer RNA synthetases class-II family profile" evidence="15">
    <location>
        <begin position="177"/>
        <end position="487"/>
    </location>
</feature>
<evidence type="ECO:0000256" key="8">
    <source>
        <dbReference type="ARBA" id="ARBA00022840"/>
    </source>
</evidence>
<keyword evidence="9 13" id="KW-0460">Magnesium</keyword>
<dbReference type="InterPro" id="IPR018149">
    <property type="entry name" value="Lys-tRNA-synth_II_C"/>
</dbReference>
<keyword evidence="4 13" id="KW-0963">Cytoplasm</keyword>
<evidence type="ECO:0000256" key="2">
    <source>
        <dbReference type="ARBA" id="ARBA00008226"/>
    </source>
</evidence>
<dbReference type="SUPFAM" id="SSF55681">
    <property type="entry name" value="Class II aaRS and biotin synthetases"/>
    <property type="match status" value="1"/>
</dbReference>
<dbReference type="Pfam" id="PF00152">
    <property type="entry name" value="tRNA-synt_2"/>
    <property type="match status" value="1"/>
</dbReference>
<keyword evidence="7 13" id="KW-0547">Nucleotide-binding</keyword>
<reference evidence="17" key="2">
    <citation type="submission" date="2017-09" db="EMBL/GenBank/DDBJ databases">
        <title>Depth-based differentiation of microbial function through sediment-hosted aquifers and enrichment of novel symbionts in the deep terrestrial subsurface.</title>
        <authorList>
            <person name="Probst A.J."/>
            <person name="Ladd B."/>
            <person name="Jarett J.K."/>
            <person name="Geller-Mcgrath D.E."/>
            <person name="Sieber C.M.K."/>
            <person name="Emerson J.B."/>
            <person name="Anantharaman K."/>
            <person name="Thomas B.C."/>
            <person name="Malmstrom R."/>
            <person name="Stieglmeier M."/>
            <person name="Klingl A."/>
            <person name="Woyke T."/>
            <person name="Ryan C.M."/>
            <person name="Banfield J.F."/>
        </authorList>
    </citation>
    <scope>NUCLEOTIDE SEQUENCE</scope>
    <source>
        <strain evidence="17">CG_4_8_14_3_um_filter_34_18</strain>
    </source>
</reference>
<evidence type="ECO:0000256" key="12">
    <source>
        <dbReference type="ARBA" id="ARBA00048573"/>
    </source>
</evidence>
<comment type="caution">
    <text evidence="16">The sequence shown here is derived from an EMBL/GenBank/DDBJ whole genome shotgun (WGS) entry which is preliminary data.</text>
</comment>
<sequence>MDIKKNTAEIISNKWEEIKELKREGIDPFGHKFIRTYQIKDLIEKNKNLQIGECTKEKVIIAGRLMALRKHGKAIFADIEDINGKVQIYIRSNKIEEKVFELFSKINIGDILGVSGLIFKTRTGEITVLVEEFTLLCKSLRSLPEKWHGLKDVEIRYRKRYLDLIVNPSVREIFIKRSKVIQSIRNFLDNRNYLEVETPIMQPIPGGATALPFITHHNALHRDFYLRIAPELYLKRLLVGGLEKVYELSRNFRNEGISTKHNPEFTMLELYEAYGDYYSMMQITEELITYLVKNVLGSLEIEYQGNKIDFTPPWERISMFKAIEEAVGLRVDKISKKDFNEIVKKYSLDIKGNINRGEIANELFEKFVEPTLIQPTFVLDYPLELSPLSKQKKDNPELVERFELFISSMELVNAFTELNDPAEQKRRFEEQVAKKEAGDVESHFMDKDYIEALEYGMPPAGGLGLGIDRLMMLLTNSDSIKEVILFPQLKSK</sequence>
<reference evidence="16 19" key="1">
    <citation type="journal article" date="2016" name="Environ. Microbiol.">
        <title>Genomic resolution of a cold subsurface aquifer community provides metabolic insights for novel microbes adapted to high CO concentrations.</title>
        <authorList>
            <person name="Probst A.J."/>
            <person name="Castelle C.J."/>
            <person name="Singh A."/>
            <person name="Brown C.T."/>
            <person name="Anantharaman K."/>
            <person name="Sharon I."/>
            <person name="Hug L.A."/>
            <person name="Burstein D."/>
            <person name="Emerson J.B."/>
            <person name="Thomas B.C."/>
            <person name="Banfield J.F."/>
        </authorList>
    </citation>
    <scope>NUCLEOTIDE SEQUENCE [LARGE SCALE GENOMIC DNA]</scope>
    <source>
        <strain evidence="16">CG2_30_33_13</strain>
    </source>
</reference>
<dbReference type="GO" id="GO:0004824">
    <property type="term" value="F:lysine-tRNA ligase activity"/>
    <property type="evidence" value="ECO:0007669"/>
    <property type="project" value="UniProtKB-UniRule"/>
</dbReference>
<dbReference type="InterPro" id="IPR045864">
    <property type="entry name" value="aa-tRNA-synth_II/BPL/LPL"/>
</dbReference>
<accession>A0A2M8CAJ3</accession>
<evidence type="ECO:0000256" key="13">
    <source>
        <dbReference type="HAMAP-Rule" id="MF_00252"/>
    </source>
</evidence>
<dbReference type="GO" id="GO:0006430">
    <property type="term" value="P:lysyl-tRNA aminoacylation"/>
    <property type="evidence" value="ECO:0007669"/>
    <property type="project" value="UniProtKB-UniRule"/>
</dbReference>
<dbReference type="PRINTS" id="PR00982">
    <property type="entry name" value="TRNASYNTHLYS"/>
</dbReference>
<evidence type="ECO:0000256" key="4">
    <source>
        <dbReference type="ARBA" id="ARBA00022490"/>
    </source>
</evidence>
<dbReference type="PIRSF" id="PIRSF039101">
    <property type="entry name" value="LysRS2"/>
    <property type="match status" value="1"/>
</dbReference>
<keyword evidence="11 13" id="KW-0030">Aminoacyl-tRNA synthetase</keyword>
<evidence type="ECO:0000256" key="1">
    <source>
        <dbReference type="ARBA" id="ARBA00004496"/>
    </source>
</evidence>
<feature type="binding site" evidence="13">
    <location>
        <position position="403"/>
    </location>
    <ligand>
        <name>Mg(2+)</name>
        <dbReference type="ChEBI" id="CHEBI:18420"/>
        <label>1</label>
    </ligand>
</feature>
<accession>A0A2M7K5I0</accession>
<dbReference type="EMBL" id="PFTV01000154">
    <property type="protein sequence ID" value="PJB56082.1"/>
    <property type="molecule type" value="Genomic_DNA"/>
</dbReference>
<evidence type="ECO:0000256" key="3">
    <source>
        <dbReference type="ARBA" id="ARBA00011738"/>
    </source>
</evidence>
<dbReference type="GO" id="GO:0005829">
    <property type="term" value="C:cytosol"/>
    <property type="evidence" value="ECO:0007669"/>
    <property type="project" value="TreeGrafter"/>
</dbReference>
<dbReference type="InterPro" id="IPR012340">
    <property type="entry name" value="NA-bd_OB-fold"/>
</dbReference>
<keyword evidence="10 13" id="KW-0648">Protein biosynthesis</keyword>
<evidence type="ECO:0000313" key="21">
    <source>
        <dbReference type="Proteomes" id="UP000231493"/>
    </source>
</evidence>
<dbReference type="GO" id="GO:0000287">
    <property type="term" value="F:magnesium ion binding"/>
    <property type="evidence" value="ECO:0007669"/>
    <property type="project" value="UniProtKB-UniRule"/>
</dbReference>
<dbReference type="FunFam" id="2.40.50.140:FF:000024">
    <property type="entry name" value="Lysine--tRNA ligase"/>
    <property type="match status" value="1"/>
</dbReference>
<reference evidence="20 21" key="3">
    <citation type="submission" date="2017-09" db="EMBL/GenBank/DDBJ databases">
        <title>Depth-based differentiation of microbial function through sediment-hosted aquifers and enrichment of novel symbionts in the deep terrestrial subsurface.</title>
        <authorList>
            <person name="Probst A.J."/>
            <person name="Ladd B."/>
            <person name="Jarett J.K."/>
            <person name="Geller-Mcgrath D.E."/>
            <person name="Sieber C.M."/>
            <person name="Emerson J.B."/>
            <person name="Anantharaman K."/>
            <person name="Thomas B.C."/>
            <person name="Malmstrom R."/>
            <person name="Stieglmeier M."/>
            <person name="Klingl A."/>
            <person name="Woyke T."/>
            <person name="Ryan C.M."/>
            <person name="Banfield J.F."/>
        </authorList>
    </citation>
    <scope>NUCLEOTIDE SEQUENCE [LARGE SCALE GENOMIC DNA]</scope>
    <source>
        <strain evidence="18">CG_4_9_14_3_um_filter_33_16</strain>
    </source>
</reference>
<comment type="subunit">
    <text evidence="3 13">Homodimer.</text>
</comment>
<evidence type="ECO:0000256" key="10">
    <source>
        <dbReference type="ARBA" id="ARBA00022917"/>
    </source>
</evidence>
<dbReference type="InterPro" id="IPR044136">
    <property type="entry name" value="Lys-tRNA-ligase_II_N"/>
</dbReference>
<dbReference type="GO" id="GO:0005524">
    <property type="term" value="F:ATP binding"/>
    <property type="evidence" value="ECO:0007669"/>
    <property type="project" value="UniProtKB-UniRule"/>
</dbReference>
<evidence type="ECO:0000256" key="5">
    <source>
        <dbReference type="ARBA" id="ARBA00022598"/>
    </source>
</evidence>
<dbReference type="InterPro" id="IPR002313">
    <property type="entry name" value="Lys-tRNA-ligase_II"/>
</dbReference>
<keyword evidence="8 13" id="KW-0067">ATP-binding</keyword>
<comment type="cofactor">
    <cofactor evidence="13 14">
        <name>Mg(2+)</name>
        <dbReference type="ChEBI" id="CHEBI:18420"/>
    </cofactor>
    <text evidence="13 14">Binds 3 Mg(2+) ions per subunit.</text>
</comment>
<dbReference type="InterPro" id="IPR004364">
    <property type="entry name" value="Aa-tRNA-synt_II"/>
</dbReference>
<keyword evidence="5 13" id="KW-0436">Ligase</keyword>
<dbReference type="Proteomes" id="UP000228560">
    <property type="component" value="Unassembled WGS sequence"/>
</dbReference>
<evidence type="ECO:0000256" key="9">
    <source>
        <dbReference type="ARBA" id="ARBA00022842"/>
    </source>
</evidence>
<dbReference type="HAMAP" id="MF_00252">
    <property type="entry name" value="Lys_tRNA_synth_class2"/>
    <property type="match status" value="1"/>
</dbReference>
<evidence type="ECO:0000313" key="20">
    <source>
        <dbReference type="Proteomes" id="UP000228560"/>
    </source>
</evidence>
<dbReference type="EC" id="6.1.1.6" evidence="13"/>
<feature type="binding site" evidence="13">
    <location>
        <position position="410"/>
    </location>
    <ligand>
        <name>Mg(2+)</name>
        <dbReference type="ChEBI" id="CHEBI:18420"/>
        <label>2</label>
    </ligand>
</feature>
<comment type="subcellular location">
    <subcellularLocation>
        <location evidence="1 13">Cytoplasm</location>
    </subcellularLocation>
</comment>
<dbReference type="Proteomes" id="UP000182763">
    <property type="component" value="Unassembled WGS sequence"/>
</dbReference>
<keyword evidence="6 13" id="KW-0479">Metal-binding</keyword>
<dbReference type="InterPro" id="IPR004365">
    <property type="entry name" value="NA-bd_OB_tRNA"/>
</dbReference>
<comment type="catalytic activity">
    <reaction evidence="12 13 14">
        <text>tRNA(Lys) + L-lysine + ATP = L-lysyl-tRNA(Lys) + AMP + diphosphate</text>
        <dbReference type="Rhea" id="RHEA:20792"/>
        <dbReference type="Rhea" id="RHEA-COMP:9696"/>
        <dbReference type="Rhea" id="RHEA-COMP:9697"/>
        <dbReference type="ChEBI" id="CHEBI:30616"/>
        <dbReference type="ChEBI" id="CHEBI:32551"/>
        <dbReference type="ChEBI" id="CHEBI:33019"/>
        <dbReference type="ChEBI" id="CHEBI:78442"/>
        <dbReference type="ChEBI" id="CHEBI:78529"/>
        <dbReference type="ChEBI" id="CHEBI:456215"/>
        <dbReference type="EC" id="6.1.1.6"/>
    </reaction>
</comment>
<protein>
    <recommendedName>
        <fullName evidence="13">Lysine--tRNA ligase</fullName>
        <ecNumber evidence="13">6.1.1.6</ecNumber>
    </recommendedName>
    <alternativeName>
        <fullName evidence="13">Lysyl-tRNA synthetase</fullName>
        <shortName evidence="13">LysRS</shortName>
    </alternativeName>
</protein>
<dbReference type="InterPro" id="IPR034762">
    <property type="entry name" value="Lys-tRNA-ligase_II_bac/euk"/>
</dbReference>
<dbReference type="PROSITE" id="PS50862">
    <property type="entry name" value="AA_TRNA_LIGASE_II"/>
    <property type="match status" value="1"/>
</dbReference>
<dbReference type="PANTHER" id="PTHR42918">
    <property type="entry name" value="LYSYL-TRNA SYNTHETASE"/>
    <property type="match status" value="1"/>
</dbReference>
<dbReference type="GO" id="GO:0000049">
    <property type="term" value="F:tRNA binding"/>
    <property type="evidence" value="ECO:0007669"/>
    <property type="project" value="TreeGrafter"/>
</dbReference>
<dbReference type="Proteomes" id="UP000231493">
    <property type="component" value="Unassembled WGS sequence"/>
</dbReference>
<dbReference type="PANTHER" id="PTHR42918:SF15">
    <property type="entry name" value="LYSINE--TRNA LIGASE, CHLOROPLASTIC_MITOCHONDRIAL"/>
    <property type="match status" value="1"/>
</dbReference>
<dbReference type="Gene3D" id="2.40.50.140">
    <property type="entry name" value="Nucleic acid-binding proteins"/>
    <property type="match status" value="1"/>
</dbReference>
<dbReference type="SUPFAM" id="SSF50249">
    <property type="entry name" value="Nucleic acid-binding proteins"/>
    <property type="match status" value="1"/>
</dbReference>
<name>A0A1J5GRW4_9BACT</name>
<dbReference type="EMBL" id="MNYY01000005">
    <property type="protein sequence ID" value="OIP75035.1"/>
    <property type="molecule type" value="Genomic_DNA"/>
</dbReference>
<organism evidence="16 19">
    <name type="scientific">Candidatus Infernicultor aquiphilus</name>
    <dbReference type="NCBI Taxonomy" id="1805029"/>
    <lineage>
        <taxon>Bacteria</taxon>
        <taxon>Pseudomonadati</taxon>
        <taxon>Atribacterota</taxon>
        <taxon>Candidatus Phoenicimicrobiia</taxon>
        <taxon>Candidatus Pheonicimicrobiales</taxon>
        <taxon>Candidatus Phoenicimicrobiaceae</taxon>
        <taxon>Candidatus Infernicultor</taxon>
    </lineage>
</organism>
<proteinExistence type="inferred from homology"/>
<dbReference type="Pfam" id="PF01336">
    <property type="entry name" value="tRNA_anti-codon"/>
    <property type="match status" value="1"/>
</dbReference>
<evidence type="ECO:0000259" key="15">
    <source>
        <dbReference type="PROSITE" id="PS50862"/>
    </source>
</evidence>
<evidence type="ECO:0000313" key="16">
    <source>
        <dbReference type="EMBL" id="OIP75035.1"/>
    </source>
</evidence>
<dbReference type="CDD" id="cd00775">
    <property type="entry name" value="LysRS_core"/>
    <property type="match status" value="1"/>
</dbReference>
<evidence type="ECO:0000313" key="18">
    <source>
        <dbReference type="EMBL" id="PJB56082.1"/>
    </source>
</evidence>
<evidence type="ECO:0000313" key="19">
    <source>
        <dbReference type="Proteomes" id="UP000182763"/>
    </source>
</evidence>
<evidence type="ECO:0000256" key="14">
    <source>
        <dbReference type="RuleBase" id="RU000336"/>
    </source>
</evidence>
<dbReference type="NCBIfam" id="NF001756">
    <property type="entry name" value="PRK00484.1"/>
    <property type="match status" value="1"/>
</dbReference>
<accession>A0A1J5GRW4</accession>
<feature type="binding site" evidence="13">
    <location>
        <position position="410"/>
    </location>
    <ligand>
        <name>Mg(2+)</name>
        <dbReference type="ChEBI" id="CHEBI:18420"/>
        <label>1</label>
    </ligand>
</feature>
<comment type="similarity">
    <text evidence="2 13">Belongs to the class-II aminoacyl-tRNA synthetase family.</text>
</comment>
<dbReference type="EMBL" id="PFIP01000160">
    <property type="protein sequence ID" value="PIX33398.1"/>
    <property type="molecule type" value="Genomic_DNA"/>
</dbReference>
<evidence type="ECO:0000256" key="7">
    <source>
        <dbReference type="ARBA" id="ARBA00022741"/>
    </source>
</evidence>
<dbReference type="FunFam" id="3.30.930.10:FF:000238">
    <property type="entry name" value="Lysine--tRNA ligase"/>
    <property type="match status" value="1"/>
</dbReference>
<evidence type="ECO:0000313" key="17">
    <source>
        <dbReference type="EMBL" id="PIX33398.1"/>
    </source>
</evidence>
<dbReference type="NCBIfam" id="TIGR00499">
    <property type="entry name" value="lysS_bact"/>
    <property type="match status" value="1"/>
</dbReference>
<dbReference type="STRING" id="1805029.AUK42_00275"/>
<dbReference type="CDD" id="cd04322">
    <property type="entry name" value="LysRS_N"/>
    <property type="match status" value="1"/>
</dbReference>
<dbReference type="AlphaFoldDB" id="A0A1J5GRW4"/>
<evidence type="ECO:0000256" key="6">
    <source>
        <dbReference type="ARBA" id="ARBA00022723"/>
    </source>
</evidence>